<proteinExistence type="predicted"/>
<name>A0AAV7TD31_PLEWA</name>
<dbReference type="EMBL" id="JANPWB010000007">
    <property type="protein sequence ID" value="KAJ1174469.1"/>
    <property type="molecule type" value="Genomic_DNA"/>
</dbReference>
<accession>A0AAV7TD31</accession>
<evidence type="ECO:0000313" key="2">
    <source>
        <dbReference type="EMBL" id="KAJ1174469.1"/>
    </source>
</evidence>
<dbReference type="AlphaFoldDB" id="A0AAV7TD31"/>
<keyword evidence="3" id="KW-1185">Reference proteome</keyword>
<organism evidence="2 3">
    <name type="scientific">Pleurodeles waltl</name>
    <name type="common">Iberian ribbed newt</name>
    <dbReference type="NCBI Taxonomy" id="8319"/>
    <lineage>
        <taxon>Eukaryota</taxon>
        <taxon>Metazoa</taxon>
        <taxon>Chordata</taxon>
        <taxon>Craniata</taxon>
        <taxon>Vertebrata</taxon>
        <taxon>Euteleostomi</taxon>
        <taxon>Amphibia</taxon>
        <taxon>Batrachia</taxon>
        <taxon>Caudata</taxon>
        <taxon>Salamandroidea</taxon>
        <taxon>Salamandridae</taxon>
        <taxon>Pleurodelinae</taxon>
        <taxon>Pleurodeles</taxon>
    </lineage>
</organism>
<comment type="caution">
    <text evidence="2">The sequence shown here is derived from an EMBL/GenBank/DDBJ whole genome shotgun (WGS) entry which is preliminary data.</text>
</comment>
<protein>
    <submittedName>
        <fullName evidence="2">Uncharacterized protein</fullName>
    </submittedName>
</protein>
<gene>
    <name evidence="2" type="ORF">NDU88_006290</name>
</gene>
<evidence type="ECO:0000313" key="3">
    <source>
        <dbReference type="Proteomes" id="UP001066276"/>
    </source>
</evidence>
<dbReference type="Proteomes" id="UP001066276">
    <property type="component" value="Chromosome 4_1"/>
</dbReference>
<sequence>MRSGRVRVLTEDKSRTQKLQRRAQRKGKCSTPGVQNSRLKQLALSLTLLQGYFKKPGSINKFAFLKDPTAAIYSNPDNIESLPPTQVPQILGSVQTRQDASGTKNSPRTFTFPTASVQHLEPESPLQETSEDQTAVGHNVYLVREQPNDPQDMSNATVHKNSQVCSTLITAQVHATAQINPQGVWQRDMTVNLCITQFPITLRNLMEAFNDPVLAGTCQQSTLMFQSSSAKQGAKERLDICIDATTGKMTDTWLQSLSITNGKTLVEALDLKKFDLSNTEEQYLNPLQLSEKATRSPAVLQQERVSN</sequence>
<reference evidence="2" key="1">
    <citation type="journal article" date="2022" name="bioRxiv">
        <title>Sequencing and chromosome-scale assembly of the giantPleurodeles waltlgenome.</title>
        <authorList>
            <person name="Brown T."/>
            <person name="Elewa A."/>
            <person name="Iarovenko S."/>
            <person name="Subramanian E."/>
            <person name="Araus A.J."/>
            <person name="Petzold A."/>
            <person name="Susuki M."/>
            <person name="Suzuki K.-i.T."/>
            <person name="Hayashi T."/>
            <person name="Toyoda A."/>
            <person name="Oliveira C."/>
            <person name="Osipova E."/>
            <person name="Leigh N.D."/>
            <person name="Simon A."/>
            <person name="Yun M.H."/>
        </authorList>
    </citation>
    <scope>NUCLEOTIDE SEQUENCE</scope>
    <source>
        <strain evidence="2">20211129_DDA</strain>
        <tissue evidence="2">Liver</tissue>
    </source>
</reference>
<evidence type="ECO:0000256" key="1">
    <source>
        <dbReference type="SAM" id="MobiDB-lite"/>
    </source>
</evidence>
<feature type="region of interest" description="Disordered" evidence="1">
    <location>
        <begin position="1"/>
        <end position="34"/>
    </location>
</feature>
<feature type="compositionally biased region" description="Basic residues" evidence="1">
    <location>
        <begin position="16"/>
        <end position="28"/>
    </location>
</feature>